<reference evidence="1" key="2">
    <citation type="submission" date="2021-04" db="EMBL/GenBank/DDBJ databases">
        <authorList>
            <person name="Gilroy R."/>
        </authorList>
    </citation>
    <scope>NUCLEOTIDE SEQUENCE</scope>
    <source>
        <strain evidence="1">ChiBcec2-3848</strain>
    </source>
</reference>
<sequence>IREGVPVFPRGFNDITDPVLAYGVKKGNTVYLAVFMVREQEGRSPLDLGGKVKEVSVIYPKTVECEYRLEEDELWVKMPQKAAARLFKVELEG</sequence>
<feature type="non-terminal residue" evidence="1">
    <location>
        <position position="1"/>
    </location>
</feature>
<dbReference type="EMBL" id="DWVZ01000015">
    <property type="protein sequence ID" value="HJC62283.1"/>
    <property type="molecule type" value="Genomic_DNA"/>
</dbReference>
<evidence type="ECO:0008006" key="3">
    <source>
        <dbReference type="Google" id="ProtNLM"/>
    </source>
</evidence>
<gene>
    <name evidence="1" type="ORF">H9753_01510</name>
</gene>
<dbReference type="AlphaFoldDB" id="A0A9D2PJL3"/>
<accession>A0A9D2PJL3</accession>
<reference evidence="1" key="1">
    <citation type="journal article" date="2021" name="PeerJ">
        <title>Extensive microbial diversity within the chicken gut microbiome revealed by metagenomics and culture.</title>
        <authorList>
            <person name="Gilroy R."/>
            <person name="Ravi A."/>
            <person name="Getino M."/>
            <person name="Pursley I."/>
            <person name="Horton D.L."/>
            <person name="Alikhan N.F."/>
            <person name="Baker D."/>
            <person name="Gharbi K."/>
            <person name="Hall N."/>
            <person name="Watson M."/>
            <person name="Adriaenssens E.M."/>
            <person name="Foster-Nyarko E."/>
            <person name="Jarju S."/>
            <person name="Secka A."/>
            <person name="Antonio M."/>
            <person name="Oren A."/>
            <person name="Chaudhuri R.R."/>
            <person name="La Ragione R."/>
            <person name="Hildebrand F."/>
            <person name="Pallen M.J."/>
        </authorList>
    </citation>
    <scope>NUCLEOTIDE SEQUENCE</scope>
    <source>
        <strain evidence="1">ChiBcec2-3848</strain>
    </source>
</reference>
<organism evidence="1 2">
    <name type="scientific">Candidatus Blautia merdavium</name>
    <dbReference type="NCBI Taxonomy" id="2838494"/>
    <lineage>
        <taxon>Bacteria</taxon>
        <taxon>Bacillati</taxon>
        <taxon>Bacillota</taxon>
        <taxon>Clostridia</taxon>
        <taxon>Lachnospirales</taxon>
        <taxon>Lachnospiraceae</taxon>
        <taxon>Blautia</taxon>
    </lineage>
</organism>
<comment type="caution">
    <text evidence="1">The sequence shown here is derived from an EMBL/GenBank/DDBJ whole genome shotgun (WGS) entry which is preliminary data.</text>
</comment>
<name>A0A9D2PJL3_9FIRM</name>
<evidence type="ECO:0000313" key="1">
    <source>
        <dbReference type="EMBL" id="HJC62283.1"/>
    </source>
</evidence>
<dbReference type="Proteomes" id="UP000823886">
    <property type="component" value="Unassembled WGS sequence"/>
</dbReference>
<protein>
    <recommendedName>
        <fullName evidence="3">Alpha-mannosidase</fullName>
    </recommendedName>
</protein>
<proteinExistence type="predicted"/>
<evidence type="ECO:0000313" key="2">
    <source>
        <dbReference type="Proteomes" id="UP000823886"/>
    </source>
</evidence>